<evidence type="ECO:0000313" key="2">
    <source>
        <dbReference type="EMBL" id="MFC0558325.1"/>
    </source>
</evidence>
<dbReference type="Proteomes" id="UP001589833">
    <property type="component" value="Unassembled WGS sequence"/>
</dbReference>
<evidence type="ECO:0000313" key="3">
    <source>
        <dbReference type="Proteomes" id="UP001589833"/>
    </source>
</evidence>
<name>A0ABV6NC12_9BACI</name>
<feature type="signal peptide" evidence="1">
    <location>
        <begin position="1"/>
        <end position="19"/>
    </location>
</feature>
<proteinExistence type="predicted"/>
<evidence type="ECO:0000256" key="1">
    <source>
        <dbReference type="SAM" id="SignalP"/>
    </source>
</evidence>
<dbReference type="EMBL" id="JBHLTR010000004">
    <property type="protein sequence ID" value="MFC0558325.1"/>
    <property type="molecule type" value="Genomic_DNA"/>
</dbReference>
<gene>
    <name evidence="2" type="ORF">ACFFH4_04600</name>
</gene>
<reference evidence="2 3" key="1">
    <citation type="submission" date="2024-09" db="EMBL/GenBank/DDBJ databases">
        <authorList>
            <person name="Sun Q."/>
            <person name="Mori K."/>
        </authorList>
    </citation>
    <scope>NUCLEOTIDE SEQUENCE [LARGE SCALE GENOMIC DNA]</scope>
    <source>
        <strain evidence="2 3">NCAIM B.02301</strain>
    </source>
</reference>
<organism evidence="2 3">
    <name type="scientific">Halalkalibacter alkalisediminis</name>
    <dbReference type="NCBI Taxonomy" id="935616"/>
    <lineage>
        <taxon>Bacteria</taxon>
        <taxon>Bacillati</taxon>
        <taxon>Bacillota</taxon>
        <taxon>Bacilli</taxon>
        <taxon>Bacillales</taxon>
        <taxon>Bacillaceae</taxon>
        <taxon>Halalkalibacter</taxon>
    </lineage>
</organism>
<accession>A0ABV6NC12</accession>
<evidence type="ECO:0008006" key="4">
    <source>
        <dbReference type="Google" id="ProtNLM"/>
    </source>
</evidence>
<keyword evidence="1" id="KW-0732">Signal</keyword>
<dbReference type="PROSITE" id="PS51257">
    <property type="entry name" value="PROKAR_LIPOPROTEIN"/>
    <property type="match status" value="1"/>
</dbReference>
<feature type="chain" id="PRO_5046712355" description="DUF1795 domain-containing protein" evidence="1">
    <location>
        <begin position="20"/>
        <end position="160"/>
    </location>
</feature>
<comment type="caution">
    <text evidence="2">The sequence shown here is derived from an EMBL/GenBank/DDBJ whole genome shotgun (WGS) entry which is preliminary data.</text>
</comment>
<protein>
    <recommendedName>
        <fullName evidence="4">DUF1795 domain-containing protein</fullName>
    </recommendedName>
</protein>
<keyword evidence="3" id="KW-1185">Reference proteome</keyword>
<dbReference type="RefSeq" id="WP_273840995.1">
    <property type="nucleotide sequence ID" value="NZ_JAQQWT010000003.1"/>
</dbReference>
<sequence>MLKTRLFSLCIALTLFVVAACESVQVEGTEKPVIYENEEAGIQIFESGNWILDAEVTTEPFNATFKQDDLRVIVSIIPSIKTLDQIKKELNLNGNFVEMINETEESLSFKLNQTENTRSDLFVETSENETLVLTFFTPENEHQTNVKEIEEFRKSILRLY</sequence>